<dbReference type="Proteomes" id="UP000295097">
    <property type="component" value="Unassembled WGS sequence"/>
</dbReference>
<evidence type="ECO:0000313" key="2">
    <source>
        <dbReference type="EMBL" id="TCT29720.1"/>
    </source>
</evidence>
<evidence type="ECO:0000313" key="3">
    <source>
        <dbReference type="Proteomes" id="UP000295097"/>
    </source>
</evidence>
<name>A0A4R3NFR0_9HYPH</name>
<sequence>MARELVDLSAELASVGSRYTAFPLPHGRGDEFHHGSPAPDPRGMPKPRDLFDPYGHIDEIKVKPRDFR</sequence>
<accession>A0A4R3NFR0</accession>
<comment type="caution">
    <text evidence="2">The sequence shown here is derived from an EMBL/GenBank/DDBJ whole genome shotgun (WGS) entry which is preliminary data.</text>
</comment>
<dbReference type="AlphaFoldDB" id="A0A4R3NFR0"/>
<feature type="compositionally biased region" description="Basic and acidic residues" evidence="1">
    <location>
        <begin position="46"/>
        <end position="56"/>
    </location>
</feature>
<keyword evidence="3" id="KW-1185">Reference proteome</keyword>
<organism evidence="2 3">
    <name type="scientific">Martelella mediterranea</name>
    <dbReference type="NCBI Taxonomy" id="293089"/>
    <lineage>
        <taxon>Bacteria</taxon>
        <taxon>Pseudomonadati</taxon>
        <taxon>Pseudomonadota</taxon>
        <taxon>Alphaproteobacteria</taxon>
        <taxon>Hyphomicrobiales</taxon>
        <taxon>Aurantimonadaceae</taxon>
        <taxon>Martelella</taxon>
    </lineage>
</organism>
<proteinExistence type="predicted"/>
<dbReference type="RefSeq" id="WP_245511132.1">
    <property type="nucleotide sequence ID" value="NZ_SMAR01000049.1"/>
</dbReference>
<protein>
    <submittedName>
        <fullName evidence="2">Uncharacterized protein</fullName>
    </submittedName>
</protein>
<evidence type="ECO:0000256" key="1">
    <source>
        <dbReference type="SAM" id="MobiDB-lite"/>
    </source>
</evidence>
<dbReference type="EMBL" id="SMAR01000049">
    <property type="protein sequence ID" value="TCT29720.1"/>
    <property type="molecule type" value="Genomic_DNA"/>
</dbReference>
<feature type="region of interest" description="Disordered" evidence="1">
    <location>
        <begin position="23"/>
        <end position="56"/>
    </location>
</feature>
<reference evidence="2 3" key="1">
    <citation type="submission" date="2019-03" db="EMBL/GenBank/DDBJ databases">
        <title>Freshwater and sediment microbial communities from various areas in North America, analyzing microbe dynamics in response to fracking.</title>
        <authorList>
            <person name="Lamendella R."/>
        </authorList>
    </citation>
    <scope>NUCLEOTIDE SEQUENCE [LARGE SCALE GENOMIC DNA]</scope>
    <source>
        <strain evidence="2 3">175.2</strain>
    </source>
</reference>
<gene>
    <name evidence="2" type="ORF">EDC90_104914</name>
</gene>